<dbReference type="Proteomes" id="UP001060215">
    <property type="component" value="Chromosome 9"/>
</dbReference>
<gene>
    <name evidence="1" type="ORF">LOK49_LG08G00828</name>
</gene>
<comment type="caution">
    <text evidence="1">The sequence shown here is derived from an EMBL/GenBank/DDBJ whole genome shotgun (WGS) entry which is preliminary data.</text>
</comment>
<dbReference type="EMBL" id="CM045766">
    <property type="protein sequence ID" value="KAI8004164.1"/>
    <property type="molecule type" value="Genomic_DNA"/>
</dbReference>
<evidence type="ECO:0000313" key="1">
    <source>
        <dbReference type="EMBL" id="KAI8004164.1"/>
    </source>
</evidence>
<keyword evidence="2" id="KW-1185">Reference proteome</keyword>
<name>A0ACC0GU04_9ERIC</name>
<sequence>MRAHYNRRVRPREFSIGDLVLREATLATKNPAEGKLAAKWEGPYVVKARPRPGTYRLQDMDGRDLPHPWNAEHLKRYYQ</sequence>
<proteinExistence type="predicted"/>
<reference evidence="1 2" key="1">
    <citation type="journal article" date="2022" name="Plant J.">
        <title>Chromosome-level genome of Camellia lanceoleosa provides a valuable resource for understanding genome evolution and self-incompatibility.</title>
        <authorList>
            <person name="Gong W."/>
            <person name="Xiao S."/>
            <person name="Wang L."/>
            <person name="Liao Z."/>
            <person name="Chang Y."/>
            <person name="Mo W."/>
            <person name="Hu G."/>
            <person name="Li W."/>
            <person name="Zhao G."/>
            <person name="Zhu H."/>
            <person name="Hu X."/>
            <person name="Ji K."/>
            <person name="Xiang X."/>
            <person name="Song Q."/>
            <person name="Yuan D."/>
            <person name="Jin S."/>
            <person name="Zhang L."/>
        </authorList>
    </citation>
    <scope>NUCLEOTIDE SEQUENCE [LARGE SCALE GENOMIC DNA]</scope>
    <source>
        <strain evidence="1">SQ_2022a</strain>
    </source>
</reference>
<evidence type="ECO:0000313" key="2">
    <source>
        <dbReference type="Proteomes" id="UP001060215"/>
    </source>
</evidence>
<protein>
    <submittedName>
        <fullName evidence="1">Uncharacterized protein</fullName>
    </submittedName>
</protein>
<organism evidence="1 2">
    <name type="scientific">Camellia lanceoleosa</name>
    <dbReference type="NCBI Taxonomy" id="1840588"/>
    <lineage>
        <taxon>Eukaryota</taxon>
        <taxon>Viridiplantae</taxon>
        <taxon>Streptophyta</taxon>
        <taxon>Embryophyta</taxon>
        <taxon>Tracheophyta</taxon>
        <taxon>Spermatophyta</taxon>
        <taxon>Magnoliopsida</taxon>
        <taxon>eudicotyledons</taxon>
        <taxon>Gunneridae</taxon>
        <taxon>Pentapetalae</taxon>
        <taxon>asterids</taxon>
        <taxon>Ericales</taxon>
        <taxon>Theaceae</taxon>
        <taxon>Camellia</taxon>
    </lineage>
</organism>
<accession>A0ACC0GU04</accession>